<reference evidence="2" key="1">
    <citation type="journal article" date="2019" name="Int. J. Syst. Evol. Microbiol.">
        <title>The Global Catalogue of Microorganisms (GCM) 10K type strain sequencing project: providing services to taxonomists for standard genome sequencing and annotation.</title>
        <authorList>
            <consortium name="The Broad Institute Genomics Platform"/>
            <consortium name="The Broad Institute Genome Sequencing Center for Infectious Disease"/>
            <person name="Wu L."/>
            <person name="Ma J."/>
        </authorList>
    </citation>
    <scope>NUCLEOTIDE SEQUENCE [LARGE SCALE GENOMIC DNA]</scope>
    <source>
        <strain evidence="2">ICMP 19515</strain>
    </source>
</reference>
<gene>
    <name evidence="1" type="ORF">ACFOJ9_03800</name>
</gene>
<dbReference type="RefSeq" id="WP_378977003.1">
    <property type="nucleotide sequence ID" value="NZ_JBHRVD010000001.1"/>
</dbReference>
<evidence type="ECO:0000313" key="2">
    <source>
        <dbReference type="Proteomes" id="UP001595648"/>
    </source>
</evidence>
<sequence>MTDKHPKRPRDANQLARSIVDIATGEAPAEEDLKNKAAVELGRRGGKIGGRVRADRMSRRTKGRSSDAISCIRPLEKARRLGGFCCLDFRKSIVKSKSIWIGSSSDLASL</sequence>
<evidence type="ECO:0008006" key="3">
    <source>
        <dbReference type="Google" id="ProtNLM"/>
    </source>
</evidence>
<protein>
    <recommendedName>
        <fullName evidence="3">Histone H1</fullName>
    </recommendedName>
</protein>
<proteinExistence type="predicted"/>
<dbReference type="Proteomes" id="UP001595648">
    <property type="component" value="Unassembled WGS sequence"/>
</dbReference>
<accession>A0ABV7MGE2</accession>
<organism evidence="1 2">
    <name type="scientific">Mesorhizobium cantuariense</name>
    <dbReference type="NCBI Taxonomy" id="1300275"/>
    <lineage>
        <taxon>Bacteria</taxon>
        <taxon>Pseudomonadati</taxon>
        <taxon>Pseudomonadota</taxon>
        <taxon>Alphaproteobacteria</taxon>
        <taxon>Hyphomicrobiales</taxon>
        <taxon>Phyllobacteriaceae</taxon>
        <taxon>Mesorhizobium</taxon>
    </lineage>
</organism>
<keyword evidence="2" id="KW-1185">Reference proteome</keyword>
<comment type="caution">
    <text evidence="1">The sequence shown here is derived from an EMBL/GenBank/DDBJ whole genome shotgun (WGS) entry which is preliminary data.</text>
</comment>
<dbReference type="EMBL" id="JBHRVD010000001">
    <property type="protein sequence ID" value="MFC3320922.1"/>
    <property type="molecule type" value="Genomic_DNA"/>
</dbReference>
<evidence type="ECO:0000313" key="1">
    <source>
        <dbReference type="EMBL" id="MFC3320922.1"/>
    </source>
</evidence>
<name>A0ABV7MGE2_9HYPH</name>